<evidence type="ECO:0000256" key="4">
    <source>
        <dbReference type="ARBA" id="ARBA00024819"/>
    </source>
</evidence>
<dbReference type="Proteomes" id="UP000815325">
    <property type="component" value="Unassembled WGS sequence"/>
</dbReference>
<dbReference type="PANTHER" id="PTHR33958">
    <property type="entry name" value="PROTEIN C8ORF37"/>
    <property type="match status" value="1"/>
</dbReference>
<organism evidence="7 8">
    <name type="scientific">Dunaliella salina</name>
    <name type="common">Green alga</name>
    <name type="synonym">Protococcus salinus</name>
    <dbReference type="NCBI Taxonomy" id="3046"/>
    <lineage>
        <taxon>Eukaryota</taxon>
        <taxon>Viridiplantae</taxon>
        <taxon>Chlorophyta</taxon>
        <taxon>core chlorophytes</taxon>
        <taxon>Chlorophyceae</taxon>
        <taxon>CS clade</taxon>
        <taxon>Chlamydomonadales</taxon>
        <taxon>Dunaliellaceae</taxon>
        <taxon>Dunaliella</taxon>
    </lineage>
</organism>
<reference evidence="7" key="1">
    <citation type="submission" date="2017-08" db="EMBL/GenBank/DDBJ databases">
        <authorList>
            <person name="Polle J.E."/>
            <person name="Barry K."/>
            <person name="Cushman J."/>
            <person name="Schmutz J."/>
            <person name="Tran D."/>
            <person name="Hathwaick L.T."/>
            <person name="Yim W.C."/>
            <person name="Jenkins J."/>
            <person name="Mckie-Krisberg Z.M."/>
            <person name="Prochnik S."/>
            <person name="Lindquist E."/>
            <person name="Dockter R.B."/>
            <person name="Adam C."/>
            <person name="Molina H."/>
            <person name="Bunkerborg J."/>
            <person name="Jin E."/>
            <person name="Buchheim M."/>
            <person name="Magnuson J."/>
        </authorList>
    </citation>
    <scope>NUCLEOTIDE SEQUENCE</scope>
    <source>
        <strain evidence="7">CCAP 19/18</strain>
    </source>
</reference>
<evidence type="ECO:0000256" key="2">
    <source>
        <dbReference type="ARBA" id="ARBA00004496"/>
    </source>
</evidence>
<comment type="caution">
    <text evidence="7">The sequence shown here is derived from an EMBL/GenBank/DDBJ whole genome shotgun (WGS) entry which is preliminary data.</text>
</comment>
<feature type="compositionally biased region" description="Low complexity" evidence="6">
    <location>
        <begin position="123"/>
        <end position="142"/>
    </location>
</feature>
<protein>
    <recommendedName>
        <fullName evidence="5">Cilia- and flagella-associated protein 418</fullName>
    </recommendedName>
</protein>
<dbReference type="Pfam" id="PF14996">
    <property type="entry name" value="RMP"/>
    <property type="match status" value="1"/>
</dbReference>
<evidence type="ECO:0000313" key="7">
    <source>
        <dbReference type="EMBL" id="KAF5831256.1"/>
    </source>
</evidence>
<evidence type="ECO:0000256" key="1">
    <source>
        <dbReference type="ARBA" id="ARBA00004437"/>
    </source>
</evidence>
<keyword evidence="3" id="KW-0963">Cytoplasm</keyword>
<gene>
    <name evidence="7" type="ORF">DUNSADRAFT_13364</name>
</gene>
<feature type="region of interest" description="Disordered" evidence="6">
    <location>
        <begin position="1"/>
        <end position="143"/>
    </location>
</feature>
<keyword evidence="8" id="KW-1185">Reference proteome</keyword>
<name>A0ABZ3KQ08_DUNSA</name>
<comment type="subcellular location">
    <subcellularLocation>
        <location evidence="2">Cytoplasm</location>
    </subcellularLocation>
    <subcellularLocation>
        <location evidence="1">Photoreceptor inner segment</location>
    </subcellularLocation>
</comment>
<dbReference type="EMBL" id="MU069962">
    <property type="protein sequence ID" value="KAF5831256.1"/>
    <property type="molecule type" value="Genomic_DNA"/>
</dbReference>
<sequence length="262" mass="28304">MDLVGDILAELDDIPTSPKHQQQQPGQKQPLIPSSSSSSAQSAVRPPHHPRTNSQPSLANAHTKHAHTQSASHSSSKQTQHAAKRASLPGSKPDFHSSINDLLDHLDLDDEPKPSSHSRPQVSALSTSPPAPRTSTSGTSAAQPKPKCLGIYLGGTKQQHGRNGAVIGQLMCCDALRCTKCDLGVITFRDRAWKSDCDYLFFRNNYPTEAKLAAGQREEPGTCAYSCQCSWKSVRGDDAVRVDSYAGDLSWVCKGHAMPFKP</sequence>
<dbReference type="InterPro" id="IPR029239">
    <property type="entry name" value="CFAP418"/>
</dbReference>
<evidence type="ECO:0000256" key="6">
    <source>
        <dbReference type="SAM" id="MobiDB-lite"/>
    </source>
</evidence>
<feature type="compositionally biased region" description="Basic and acidic residues" evidence="6">
    <location>
        <begin position="102"/>
        <end position="114"/>
    </location>
</feature>
<evidence type="ECO:0000256" key="3">
    <source>
        <dbReference type="ARBA" id="ARBA00022490"/>
    </source>
</evidence>
<feature type="compositionally biased region" description="Low complexity" evidence="6">
    <location>
        <begin position="18"/>
        <end position="43"/>
    </location>
</feature>
<accession>A0ABZ3KQ08</accession>
<evidence type="ECO:0000313" key="8">
    <source>
        <dbReference type="Proteomes" id="UP000815325"/>
    </source>
</evidence>
<evidence type="ECO:0000256" key="5">
    <source>
        <dbReference type="ARBA" id="ARBA00026215"/>
    </source>
</evidence>
<comment type="function">
    <text evidence="4">May be involved in photoreceptor outer segment disk morphogenesis.</text>
</comment>
<proteinExistence type="predicted"/>
<dbReference type="PANTHER" id="PTHR33958:SF1">
    <property type="entry name" value="CILIA- AND FLAGELLA-ASSOCIATED PROTEIN 418"/>
    <property type="match status" value="1"/>
</dbReference>
<feature type="compositionally biased region" description="Low complexity" evidence="6">
    <location>
        <begin position="68"/>
        <end position="81"/>
    </location>
</feature>